<reference evidence="3" key="1">
    <citation type="submission" date="2019-05" db="EMBL/GenBank/DDBJ databases">
        <authorList>
            <person name="Naeem R."/>
            <person name="Antony C."/>
            <person name="Guan Q."/>
        </authorList>
    </citation>
    <scope>NUCLEOTIDE SEQUENCE</scope>
    <source>
        <strain evidence="3">2</strain>
    </source>
</reference>
<feature type="region of interest" description="Disordered" evidence="1">
    <location>
        <begin position="170"/>
        <end position="204"/>
    </location>
</feature>
<dbReference type="InterPro" id="IPR021235">
    <property type="entry name" value="DUF2637"/>
</dbReference>
<protein>
    <recommendedName>
        <fullName evidence="4">DUF2637 domain-containing protein</fullName>
    </recommendedName>
</protein>
<feature type="transmembrane region" description="Helical" evidence="2">
    <location>
        <begin position="50"/>
        <end position="71"/>
    </location>
</feature>
<feature type="compositionally biased region" description="Polar residues" evidence="1">
    <location>
        <begin position="170"/>
        <end position="180"/>
    </location>
</feature>
<gene>
    <name evidence="3" type="ORF">BIN_B_04524</name>
</gene>
<proteinExistence type="predicted"/>
<feature type="transmembrane region" description="Helical" evidence="2">
    <location>
        <begin position="83"/>
        <end position="105"/>
    </location>
</feature>
<feature type="transmembrane region" description="Helical" evidence="2">
    <location>
        <begin position="117"/>
        <end position="138"/>
    </location>
</feature>
<evidence type="ECO:0000256" key="1">
    <source>
        <dbReference type="SAM" id="MobiDB-lite"/>
    </source>
</evidence>
<evidence type="ECO:0000313" key="3">
    <source>
        <dbReference type="EMBL" id="VTP02465.1"/>
    </source>
</evidence>
<evidence type="ECO:0000256" key="2">
    <source>
        <dbReference type="SAM" id="Phobius"/>
    </source>
</evidence>
<keyword evidence="2" id="KW-0812">Transmembrane</keyword>
<evidence type="ECO:0008006" key="4">
    <source>
        <dbReference type="Google" id="ProtNLM"/>
    </source>
</evidence>
<sequence length="283" mass="30588">MAMPSTGWSMVMTRVLAVSITFSVGAASFALSFTALRDLYARGHIPAGQAWLFPLMVDGAILLATLGVVVMAGDPQSRNDRRFFWLVLCAGAAVSIACNALHAVLAPDQPLNAWLRGLLAAVAPVWLLVTTHGLTLLLTRMRRRSTPTTRRRVDDHNRELIADSVVGDTSSASVARSGQLDQPADAHCASPTGPPTGADEDVFDTPADSRWPAVAASVLDELKLRNVDQTEVAQVLYLSYERARADREIGRTLGLDHHTVAKIVRAADALVRREHHERMLAAS</sequence>
<keyword evidence="2" id="KW-1133">Transmembrane helix</keyword>
<accession>A0A653EY52</accession>
<dbReference type="AlphaFoldDB" id="A0A653EY52"/>
<dbReference type="Pfam" id="PF10935">
    <property type="entry name" value="DUF2637"/>
    <property type="match status" value="1"/>
</dbReference>
<name>A0A653EY52_9MYCO</name>
<organism evidence="3">
    <name type="scientific">Mycobacterium riyadhense</name>
    <dbReference type="NCBI Taxonomy" id="486698"/>
    <lineage>
        <taxon>Bacteria</taxon>
        <taxon>Bacillati</taxon>
        <taxon>Actinomycetota</taxon>
        <taxon>Actinomycetes</taxon>
        <taxon>Mycobacteriales</taxon>
        <taxon>Mycobacteriaceae</taxon>
        <taxon>Mycobacterium</taxon>
    </lineage>
</organism>
<keyword evidence="2" id="KW-0472">Membrane</keyword>
<dbReference type="EMBL" id="LR589134">
    <property type="protein sequence ID" value="VTP02465.1"/>
    <property type="molecule type" value="Genomic_DNA"/>
</dbReference>